<evidence type="ECO:0000313" key="3">
    <source>
        <dbReference type="Proteomes" id="UP000431264"/>
    </source>
</evidence>
<dbReference type="Pfam" id="PF09527">
    <property type="entry name" value="ATPase_gene1"/>
    <property type="match status" value="1"/>
</dbReference>
<keyword evidence="3" id="KW-1185">Reference proteome</keyword>
<name>A0A6I4IIJ4_9FLAO</name>
<dbReference type="EMBL" id="WQLW01000007">
    <property type="protein sequence ID" value="MVO09583.1"/>
    <property type="molecule type" value="Genomic_DNA"/>
</dbReference>
<reference evidence="3" key="1">
    <citation type="submission" date="2019-05" db="EMBL/GenBank/DDBJ databases">
        <title>Flavobacterium profundi sp. nov., isolated from a deep-sea seamount.</title>
        <authorList>
            <person name="Zhang D.-C."/>
        </authorList>
    </citation>
    <scope>NUCLEOTIDE SEQUENCE [LARGE SCALE GENOMIC DNA]</scope>
    <source>
        <strain evidence="3">TP390</strain>
    </source>
</reference>
<feature type="transmembrane region" description="Helical" evidence="1">
    <location>
        <begin position="9"/>
        <end position="29"/>
    </location>
</feature>
<dbReference type="Proteomes" id="UP000431264">
    <property type="component" value="Unassembled WGS sequence"/>
</dbReference>
<keyword evidence="1" id="KW-0472">Membrane</keyword>
<protein>
    <submittedName>
        <fullName evidence="2">F0F1-ATPase subunit</fullName>
    </submittedName>
</protein>
<keyword evidence="1" id="KW-1133">Transmembrane helix</keyword>
<dbReference type="RefSeq" id="WP_140997964.1">
    <property type="nucleotide sequence ID" value="NZ_VDCZ01000007.1"/>
</dbReference>
<comment type="caution">
    <text evidence="2">The sequence shown here is derived from an EMBL/GenBank/DDBJ whole genome shotgun (WGS) entry which is preliminary data.</text>
</comment>
<proteinExistence type="predicted"/>
<feature type="transmembrane region" description="Helical" evidence="1">
    <location>
        <begin position="41"/>
        <end position="59"/>
    </location>
</feature>
<dbReference type="InterPro" id="IPR032820">
    <property type="entry name" value="ATPase_put"/>
</dbReference>
<evidence type="ECO:0000256" key="1">
    <source>
        <dbReference type="SAM" id="Phobius"/>
    </source>
</evidence>
<dbReference type="AlphaFoldDB" id="A0A6I4IIJ4"/>
<evidence type="ECO:0000313" key="2">
    <source>
        <dbReference type="EMBL" id="MVO09583.1"/>
    </source>
</evidence>
<dbReference type="OrthoDB" id="9798708at2"/>
<gene>
    <name evidence="2" type="ORF">GOQ30_10470</name>
</gene>
<organism evidence="2 3">
    <name type="scientific">Flavobacterium profundi</name>
    <dbReference type="NCBI Taxonomy" id="1774945"/>
    <lineage>
        <taxon>Bacteria</taxon>
        <taxon>Pseudomonadati</taxon>
        <taxon>Bacteroidota</taxon>
        <taxon>Flavobacteriia</taxon>
        <taxon>Flavobacteriales</taxon>
        <taxon>Flavobacteriaceae</taxon>
        <taxon>Flavobacterium</taxon>
    </lineage>
</organism>
<sequence>MKNNKYNKWLALLTIPFQMGVVIFGFNYLGVFLDEKYQTHYIQKLSILLGVFVALYFVIKQVNQINKGE</sequence>
<keyword evidence="1" id="KW-0812">Transmembrane</keyword>
<accession>A0A6I4IIJ4</accession>